<name>A0ABN9EWH7_9NEOB</name>
<feature type="non-terminal residue" evidence="1">
    <location>
        <position position="42"/>
    </location>
</feature>
<comment type="caution">
    <text evidence="1">The sequence shown here is derived from an EMBL/GenBank/DDBJ whole genome shotgun (WGS) entry which is preliminary data.</text>
</comment>
<proteinExistence type="predicted"/>
<evidence type="ECO:0000313" key="2">
    <source>
        <dbReference type="Proteomes" id="UP001162483"/>
    </source>
</evidence>
<keyword evidence="2" id="KW-1185">Reference proteome</keyword>
<reference evidence="1" key="1">
    <citation type="submission" date="2023-05" db="EMBL/GenBank/DDBJ databases">
        <authorList>
            <person name="Stuckert A."/>
        </authorList>
    </citation>
    <scope>NUCLEOTIDE SEQUENCE</scope>
</reference>
<sequence>MIPYCRGGPMSCQSAPDPIPLVLNCIVAHSWLEFHIRFLFLS</sequence>
<protein>
    <submittedName>
        <fullName evidence="1">Uncharacterized protein</fullName>
    </submittedName>
</protein>
<dbReference type="EMBL" id="CATNWA010015875">
    <property type="protein sequence ID" value="CAI9587688.1"/>
    <property type="molecule type" value="Genomic_DNA"/>
</dbReference>
<dbReference type="Proteomes" id="UP001162483">
    <property type="component" value="Unassembled WGS sequence"/>
</dbReference>
<evidence type="ECO:0000313" key="1">
    <source>
        <dbReference type="EMBL" id="CAI9587688.1"/>
    </source>
</evidence>
<gene>
    <name evidence="1" type="ORF">SPARVUS_LOCUS10608389</name>
</gene>
<organism evidence="1 2">
    <name type="scientific">Staurois parvus</name>
    <dbReference type="NCBI Taxonomy" id="386267"/>
    <lineage>
        <taxon>Eukaryota</taxon>
        <taxon>Metazoa</taxon>
        <taxon>Chordata</taxon>
        <taxon>Craniata</taxon>
        <taxon>Vertebrata</taxon>
        <taxon>Euteleostomi</taxon>
        <taxon>Amphibia</taxon>
        <taxon>Batrachia</taxon>
        <taxon>Anura</taxon>
        <taxon>Neobatrachia</taxon>
        <taxon>Ranoidea</taxon>
        <taxon>Ranidae</taxon>
        <taxon>Staurois</taxon>
    </lineage>
</organism>
<accession>A0ABN9EWH7</accession>